<gene>
    <name evidence="20" type="ORF">GCM10009627_10020</name>
</gene>
<evidence type="ECO:0000256" key="7">
    <source>
        <dbReference type="ARBA" id="ARBA00022660"/>
    </source>
</evidence>
<evidence type="ECO:0000256" key="5">
    <source>
        <dbReference type="ARBA" id="ARBA00022475"/>
    </source>
</evidence>
<accession>A0ABN1ZAQ1</accession>
<keyword evidence="8 17" id="KW-0812">Transmembrane</keyword>
<comment type="caution">
    <text evidence="17">Lacks conserved residue(s) required for the propagation of feature annotation.</text>
</comment>
<evidence type="ECO:0000259" key="19">
    <source>
        <dbReference type="PROSITE" id="PS51007"/>
    </source>
</evidence>
<dbReference type="SUPFAM" id="SSF46626">
    <property type="entry name" value="Cytochrome c"/>
    <property type="match status" value="2"/>
</dbReference>
<evidence type="ECO:0000313" key="21">
    <source>
        <dbReference type="Proteomes" id="UP001501742"/>
    </source>
</evidence>
<keyword evidence="10" id="KW-0677">Repeat</keyword>
<dbReference type="InterPro" id="IPR009152">
    <property type="entry name" value="bc1_cytC-su"/>
</dbReference>
<keyword evidence="13 17" id="KW-1133">Transmembrane helix</keyword>
<dbReference type="EMBL" id="BAAAJX010000003">
    <property type="protein sequence ID" value="GAA1492656.1"/>
    <property type="molecule type" value="Genomic_DNA"/>
</dbReference>
<dbReference type="Pfam" id="PF00034">
    <property type="entry name" value="Cytochrom_C"/>
    <property type="match status" value="1"/>
</dbReference>
<evidence type="ECO:0000256" key="16">
    <source>
        <dbReference type="ARBA" id="ARBA00029351"/>
    </source>
</evidence>
<keyword evidence="12 17" id="KW-0249">Electron transport</keyword>
<evidence type="ECO:0000256" key="11">
    <source>
        <dbReference type="ARBA" id="ARBA00022967"/>
    </source>
</evidence>
<dbReference type="PROSITE" id="PS51007">
    <property type="entry name" value="CYTC"/>
    <property type="match status" value="2"/>
</dbReference>
<keyword evidence="15 17" id="KW-0472">Membrane</keyword>
<evidence type="ECO:0000256" key="3">
    <source>
        <dbReference type="ARBA" id="ARBA00017819"/>
    </source>
</evidence>
<evidence type="ECO:0000256" key="14">
    <source>
        <dbReference type="ARBA" id="ARBA00023004"/>
    </source>
</evidence>
<evidence type="ECO:0000256" key="17">
    <source>
        <dbReference type="PIRNR" id="PIRNR000007"/>
    </source>
</evidence>
<evidence type="ECO:0000256" key="6">
    <source>
        <dbReference type="ARBA" id="ARBA00022617"/>
    </source>
</evidence>
<dbReference type="InterPro" id="IPR050597">
    <property type="entry name" value="Cytochrome_c_Oxidase_Subunit"/>
</dbReference>
<dbReference type="EC" id="7.1.1.8" evidence="2 17"/>
<sequence length="271" mass="27929">MFNTSKKNKKGRRSPLATVSLLAVALMTTGGAYALFSTSANADDSTNTTLAASSQSQVNEGQKLFASNCATCHGLSAQGTSEGPSLIGVGAASVDFQVGTGRMPLAAQGPQGEEKPAQFTDQQVDAMASYVASLGPGPSIPSSKLTDGAEGDAAEGAELFRINCAMCHNVAGAGGALTEGKYAPNLRDVSGKHIYEAMLTGPQNMPVFNDLNLTPDQKADVITYLKYVQDNKSPGGFGLGDLGPVAEGLFIWIFGLGAVVAMTVWLTAKTN</sequence>
<feature type="chain" id="PRO_5046530468" description="Cytochrome bc1 complex cytochrome c subunit" evidence="18">
    <location>
        <begin position="35"/>
        <end position="271"/>
    </location>
</feature>
<protein>
    <recommendedName>
        <fullName evidence="3 17">Cytochrome bc1 complex cytochrome c subunit</fullName>
        <ecNumber evidence="2 17">7.1.1.8</ecNumber>
    </recommendedName>
</protein>
<evidence type="ECO:0000256" key="9">
    <source>
        <dbReference type="ARBA" id="ARBA00022723"/>
    </source>
</evidence>
<dbReference type="PIRSF" id="PIRSF000007">
    <property type="entry name" value="Ubiq_cycred_cyc"/>
    <property type="match status" value="1"/>
</dbReference>
<evidence type="ECO:0000256" key="13">
    <source>
        <dbReference type="ARBA" id="ARBA00022989"/>
    </source>
</evidence>
<comment type="catalytic activity">
    <reaction evidence="16 17">
        <text>a quinol + 2 Fe(III)-[cytochrome c](out) = a quinone + 2 Fe(II)-[cytochrome c](out) + 2 H(+)(out)</text>
        <dbReference type="Rhea" id="RHEA:11484"/>
        <dbReference type="Rhea" id="RHEA-COMP:10350"/>
        <dbReference type="Rhea" id="RHEA-COMP:14399"/>
        <dbReference type="ChEBI" id="CHEBI:15378"/>
        <dbReference type="ChEBI" id="CHEBI:24646"/>
        <dbReference type="ChEBI" id="CHEBI:29033"/>
        <dbReference type="ChEBI" id="CHEBI:29034"/>
        <dbReference type="ChEBI" id="CHEBI:132124"/>
        <dbReference type="EC" id="7.1.1.8"/>
    </reaction>
</comment>
<dbReference type="Pfam" id="PF13442">
    <property type="entry name" value="Cytochrome_CBB3"/>
    <property type="match status" value="1"/>
</dbReference>
<feature type="transmembrane region" description="Helical" evidence="17">
    <location>
        <begin position="249"/>
        <end position="268"/>
    </location>
</feature>
<dbReference type="PANTHER" id="PTHR33751:SF13">
    <property type="entry name" value="CYTOCHROME BC1 COMPLEX CYTOCHROME C SUBUNIT"/>
    <property type="match status" value="1"/>
</dbReference>
<name>A0ABN1ZAQ1_9MICO</name>
<organism evidence="20 21">
    <name type="scientific">Curtobacterium herbarum</name>
    <dbReference type="NCBI Taxonomy" id="150122"/>
    <lineage>
        <taxon>Bacteria</taxon>
        <taxon>Bacillati</taxon>
        <taxon>Actinomycetota</taxon>
        <taxon>Actinomycetes</taxon>
        <taxon>Micrococcales</taxon>
        <taxon>Microbacteriaceae</taxon>
        <taxon>Curtobacterium</taxon>
    </lineage>
</organism>
<keyword evidence="18" id="KW-0732">Signal</keyword>
<dbReference type="InterPro" id="IPR009056">
    <property type="entry name" value="Cyt_c-like_dom"/>
</dbReference>
<evidence type="ECO:0000256" key="1">
    <source>
        <dbReference type="ARBA" id="ARBA00004651"/>
    </source>
</evidence>
<comment type="caution">
    <text evidence="20">The sequence shown here is derived from an EMBL/GenBank/DDBJ whole genome shotgun (WGS) entry which is preliminary data.</text>
</comment>
<keyword evidence="21" id="KW-1185">Reference proteome</keyword>
<evidence type="ECO:0000256" key="12">
    <source>
        <dbReference type="ARBA" id="ARBA00022982"/>
    </source>
</evidence>
<dbReference type="Proteomes" id="UP001501742">
    <property type="component" value="Unassembled WGS sequence"/>
</dbReference>
<comment type="subcellular location">
    <subcellularLocation>
        <location evidence="1 17">Cell membrane</location>
        <topology evidence="1 17">Multi-pass membrane protein</topology>
    </subcellularLocation>
</comment>
<proteinExistence type="predicted"/>
<keyword evidence="14 17" id="KW-0408">Iron</keyword>
<feature type="domain" description="Cytochrome c" evidence="19">
    <location>
        <begin position="151"/>
        <end position="229"/>
    </location>
</feature>
<evidence type="ECO:0000256" key="4">
    <source>
        <dbReference type="ARBA" id="ARBA00022448"/>
    </source>
</evidence>
<comment type="subunit">
    <text evidence="17">The cytochrome bc1 complex is composed of a cytochrome b (QcrB), the Rieske iron-sulfur protein (QcrA) and a diheme cytochrome c (QcrC) subunit.</text>
</comment>
<keyword evidence="6 17" id="KW-0349">Heme</keyword>
<feature type="signal peptide" evidence="18">
    <location>
        <begin position="1"/>
        <end position="34"/>
    </location>
</feature>
<evidence type="ECO:0000256" key="15">
    <source>
        <dbReference type="ARBA" id="ARBA00023136"/>
    </source>
</evidence>
<dbReference type="Gene3D" id="1.10.760.10">
    <property type="entry name" value="Cytochrome c-like domain"/>
    <property type="match status" value="2"/>
</dbReference>
<evidence type="ECO:0000256" key="2">
    <source>
        <dbReference type="ARBA" id="ARBA00012951"/>
    </source>
</evidence>
<dbReference type="InterPro" id="IPR036909">
    <property type="entry name" value="Cyt_c-like_dom_sf"/>
</dbReference>
<evidence type="ECO:0000256" key="8">
    <source>
        <dbReference type="ARBA" id="ARBA00022692"/>
    </source>
</evidence>
<evidence type="ECO:0000256" key="18">
    <source>
        <dbReference type="SAM" id="SignalP"/>
    </source>
</evidence>
<feature type="domain" description="Cytochrome c" evidence="19">
    <location>
        <begin position="56"/>
        <end position="135"/>
    </location>
</feature>
<keyword evidence="9 17" id="KW-0479">Metal-binding</keyword>
<dbReference type="RefSeq" id="WP_204607849.1">
    <property type="nucleotide sequence ID" value="NZ_BAAAJX010000003.1"/>
</dbReference>
<evidence type="ECO:0000313" key="20">
    <source>
        <dbReference type="EMBL" id="GAA1492656.1"/>
    </source>
</evidence>
<keyword evidence="5 17" id="KW-1003">Cell membrane</keyword>
<keyword evidence="4 17" id="KW-0813">Transport</keyword>
<reference evidence="20 21" key="1">
    <citation type="journal article" date="2019" name="Int. J. Syst. Evol. Microbiol.">
        <title>The Global Catalogue of Microorganisms (GCM) 10K type strain sequencing project: providing services to taxonomists for standard genome sequencing and annotation.</title>
        <authorList>
            <consortium name="The Broad Institute Genomics Platform"/>
            <consortium name="The Broad Institute Genome Sequencing Center for Infectious Disease"/>
            <person name="Wu L."/>
            <person name="Ma J."/>
        </authorList>
    </citation>
    <scope>NUCLEOTIDE SEQUENCE [LARGE SCALE GENOMIC DNA]</scope>
    <source>
        <strain evidence="20 21">JCM 12140</strain>
    </source>
</reference>
<dbReference type="PANTHER" id="PTHR33751">
    <property type="entry name" value="CBB3-TYPE CYTOCHROME C OXIDASE SUBUNIT FIXP"/>
    <property type="match status" value="1"/>
</dbReference>
<evidence type="ECO:0000256" key="10">
    <source>
        <dbReference type="ARBA" id="ARBA00022737"/>
    </source>
</evidence>
<keyword evidence="7 17" id="KW-0679">Respiratory chain</keyword>
<keyword evidence="11 17" id="KW-1278">Translocase</keyword>